<evidence type="ECO:0000259" key="1">
    <source>
        <dbReference type="Pfam" id="PF13966"/>
    </source>
</evidence>
<dbReference type="OrthoDB" id="1748554at2759"/>
<evidence type="ECO:0000313" key="3">
    <source>
        <dbReference type="Proteomes" id="UP000886595"/>
    </source>
</evidence>
<keyword evidence="3" id="KW-1185">Reference proteome</keyword>
<dbReference type="Pfam" id="PF13966">
    <property type="entry name" value="zf-RVT"/>
    <property type="match status" value="1"/>
</dbReference>
<organism evidence="2 3">
    <name type="scientific">Brassica carinata</name>
    <name type="common">Ethiopian mustard</name>
    <name type="synonym">Abyssinian cabbage</name>
    <dbReference type="NCBI Taxonomy" id="52824"/>
    <lineage>
        <taxon>Eukaryota</taxon>
        <taxon>Viridiplantae</taxon>
        <taxon>Streptophyta</taxon>
        <taxon>Embryophyta</taxon>
        <taxon>Tracheophyta</taxon>
        <taxon>Spermatophyta</taxon>
        <taxon>Magnoliopsida</taxon>
        <taxon>eudicotyledons</taxon>
        <taxon>Gunneridae</taxon>
        <taxon>Pentapetalae</taxon>
        <taxon>rosids</taxon>
        <taxon>malvids</taxon>
        <taxon>Brassicales</taxon>
        <taxon>Brassicaceae</taxon>
        <taxon>Brassiceae</taxon>
        <taxon>Brassica</taxon>
    </lineage>
</organism>
<gene>
    <name evidence="2" type="ORF">Bca52824_096021</name>
</gene>
<proteinExistence type="predicted"/>
<protein>
    <recommendedName>
        <fullName evidence="1">Reverse transcriptase zinc-binding domain-containing protein</fullName>
    </recommendedName>
</protein>
<dbReference type="PANTHER" id="PTHR33116:SF84">
    <property type="entry name" value="RNA-DIRECTED DNA POLYMERASE"/>
    <property type="match status" value="1"/>
</dbReference>
<reference evidence="2 3" key="1">
    <citation type="submission" date="2020-02" db="EMBL/GenBank/DDBJ databases">
        <authorList>
            <person name="Ma Q."/>
            <person name="Huang Y."/>
            <person name="Song X."/>
            <person name="Pei D."/>
        </authorList>
    </citation>
    <scope>NUCLEOTIDE SEQUENCE [LARGE SCALE GENOMIC DNA]</scope>
    <source>
        <strain evidence="2">Sxm20200214</strain>
        <tissue evidence="2">Leaf</tissue>
    </source>
</reference>
<feature type="domain" description="Reverse transcriptase zinc-binding" evidence="1">
    <location>
        <begin position="65"/>
        <end position="149"/>
    </location>
</feature>
<dbReference type="PANTHER" id="PTHR33116">
    <property type="entry name" value="REVERSE TRANSCRIPTASE ZINC-BINDING DOMAIN-CONTAINING PROTEIN-RELATED-RELATED"/>
    <property type="match status" value="1"/>
</dbReference>
<dbReference type="AlphaFoldDB" id="A0A8X7P0G8"/>
<dbReference type="EMBL" id="JAAMPC010000634">
    <property type="protein sequence ID" value="KAG2242137.1"/>
    <property type="molecule type" value="Genomic_DNA"/>
</dbReference>
<dbReference type="Proteomes" id="UP000886595">
    <property type="component" value="Unassembled WGS sequence"/>
</dbReference>
<sequence>MGLCISYSATVSEATTSDGWRLPRGRHPLNQFLRASLAGVSSTMDSSVQDFFQWRHSPDSIPGVFSLTKTWESLYPSPPPVPWFKSVWFSSNIPKHAFLAWIVTLNRLPTRDRLLGWGMNVPSVCLLCSNADESRSHMFFHCSISREVWTSFFAYQSLNPPLSFDGSLNWVLQASPNKRVKLVCKLLLHAVCYTLWQERNLRLHNSSSRSVHLLIRDVQMVMKAKLIGIDRSTSQIQRSARPQISQESYLSVWFQYFQP</sequence>
<accession>A0A8X7P0G8</accession>
<comment type="caution">
    <text evidence="2">The sequence shown here is derived from an EMBL/GenBank/DDBJ whole genome shotgun (WGS) entry which is preliminary data.</text>
</comment>
<name>A0A8X7P0G8_BRACI</name>
<dbReference type="InterPro" id="IPR026960">
    <property type="entry name" value="RVT-Znf"/>
</dbReference>
<evidence type="ECO:0000313" key="2">
    <source>
        <dbReference type="EMBL" id="KAG2242137.1"/>
    </source>
</evidence>